<reference evidence="1 2" key="1">
    <citation type="submission" date="2020-04" db="EMBL/GenBank/DDBJ databases">
        <authorList>
            <person name="Doyle D.A."/>
        </authorList>
    </citation>
    <scope>NUCLEOTIDE SEQUENCE [LARGE SCALE GENOMIC DNA]</scope>
    <source>
        <strain evidence="1 2">P21</strain>
    </source>
</reference>
<dbReference type="InterPro" id="IPR036397">
    <property type="entry name" value="RNaseH_sf"/>
</dbReference>
<dbReference type="Proteomes" id="UP000537131">
    <property type="component" value="Unassembled WGS sequence"/>
</dbReference>
<dbReference type="EMBL" id="JABBNI010000065">
    <property type="protein sequence ID" value="NMM65517.1"/>
    <property type="molecule type" value="Genomic_DNA"/>
</dbReference>
<dbReference type="SUPFAM" id="SSF53098">
    <property type="entry name" value="Ribonuclease H-like"/>
    <property type="match status" value="1"/>
</dbReference>
<keyword evidence="2" id="KW-1185">Reference proteome</keyword>
<evidence type="ECO:0000313" key="1">
    <source>
        <dbReference type="EMBL" id="NMM65517.1"/>
    </source>
</evidence>
<proteinExistence type="predicted"/>
<dbReference type="InterPro" id="IPR023211">
    <property type="entry name" value="DNA_pol_palm_dom_sf"/>
</dbReference>
<organism evidence="1 2">
    <name type="scientific">Clostridium muellerianum</name>
    <dbReference type="NCBI Taxonomy" id="2716538"/>
    <lineage>
        <taxon>Bacteria</taxon>
        <taxon>Bacillati</taxon>
        <taxon>Bacillota</taxon>
        <taxon>Clostridia</taxon>
        <taxon>Eubacteriales</taxon>
        <taxon>Clostridiaceae</taxon>
        <taxon>Clostridium</taxon>
    </lineage>
</organism>
<name>A0A7Y0ELV7_9CLOT</name>
<dbReference type="GO" id="GO:0003676">
    <property type="term" value="F:nucleic acid binding"/>
    <property type="evidence" value="ECO:0007669"/>
    <property type="project" value="InterPro"/>
</dbReference>
<sequence length="961" mass="109524">MSKLYKTGDLVVDGSPVYIDPNNLPSDIIQLYKYYQVHDFLTGCLLPLSMISDRLPKPALDYTKAFPDYKVGIVDIEVFPNWWCVVLSNADGVHVFRSDMRLDNIKLKRFLSNHDFIMGYNIKEFDAPLLKMMTEGCSTYKIYDATCKIINDRIPGWKVLSDACDSWVDFGVAELMPVREAGGESVALKYIEAITGERVFECDVPFDKEELSEDEKARIIEYCKYDVEATESIIFPTRKSSVEAEITLAKMCSDIDGKRWQDYLKKSSNSKSAIILGFDDKDYSNDEWEQKELLIGLAKRFKPQKKDFKEVYKWFAEQVAEIKEFVTLNSGNYEEIKAEIRKRKKDVTLDNGCIITFGLGGQHGAFERYIKASDVWDSDVSSMYPSIMTEYGLMSRRMKYPEKLKMMTLNRIEMKTKNPQAADAYKIILVSVFGAMGNRGGQLYDPKMMRSVCITGQLALLKLVEMLEPYVYILNTNTDGIFFTVPNKSDWDKVIELHTEWQRITGLQLEINGRPQVDWKDAKAFSEMHQFDVNNYILCKTEGGEITNKGIKTSGIAGPFSRGKVKLQKYDGRIIKQAIVAYLAKGIPIEDTICSCEDAREFMFVCKSTNQVFRDGKEIRERILRFARVIEGGSRFTRNTAKAITSIPNAASGAELFHYNLNELSPKEHKAIIARLDLDYYIELAEMKLSGITFDRTNYKGTFKEFLAHYPKFSPLADDANRPIYRVNDPASWQLWDGAFPTVMLPHGHVWAVDIDKCLKTESQGKAWKELLPGKWISPKLFKWLETLDCYTELSAGGFGIHCITLAKAADIPKKVGTAQIDGFNIELFNVAQSNHSITITGKRIECFSDRIDYKTSTIKKLLNTLADSKTKDIFEGRRQPPADKVKRHNLMIAIANGAVCAWEEGQQRYPAILASLYCLKMNGFSVEERKTAAQWLFANCDYMGSEHALNRDTLLKSIER</sequence>
<protein>
    <submittedName>
        <fullName evidence="1">Uncharacterized protein</fullName>
    </submittedName>
</protein>
<dbReference type="InterPro" id="IPR043502">
    <property type="entry name" value="DNA/RNA_pol_sf"/>
</dbReference>
<reference evidence="1 2" key="2">
    <citation type="submission" date="2020-06" db="EMBL/GenBank/DDBJ databases">
        <title>Complete Genome Sequence of Clostridium muelleri sp. nov. P21T, an Acid-Alcohol Producing Acetogen Isolated from Old Hay.</title>
        <authorList>
            <person name="Duncan K.E."/>
            <person name="Tanner R.S."/>
        </authorList>
    </citation>
    <scope>NUCLEOTIDE SEQUENCE [LARGE SCALE GENOMIC DNA]</scope>
    <source>
        <strain evidence="1 2">P21</strain>
    </source>
</reference>
<dbReference type="Gene3D" id="3.30.420.10">
    <property type="entry name" value="Ribonuclease H-like superfamily/Ribonuclease H"/>
    <property type="match status" value="1"/>
</dbReference>
<dbReference type="SUPFAM" id="SSF56672">
    <property type="entry name" value="DNA/RNA polymerases"/>
    <property type="match status" value="1"/>
</dbReference>
<comment type="caution">
    <text evidence="1">The sequence shown here is derived from an EMBL/GenBank/DDBJ whole genome shotgun (WGS) entry which is preliminary data.</text>
</comment>
<dbReference type="InterPro" id="IPR012337">
    <property type="entry name" value="RNaseH-like_sf"/>
</dbReference>
<dbReference type="AlphaFoldDB" id="A0A7Y0ELV7"/>
<evidence type="ECO:0000313" key="2">
    <source>
        <dbReference type="Proteomes" id="UP000537131"/>
    </source>
</evidence>
<gene>
    <name evidence="1" type="ORF">HBE96_23350</name>
</gene>
<dbReference type="Gene3D" id="3.90.1600.10">
    <property type="entry name" value="Palm domain of DNA polymerase"/>
    <property type="match status" value="1"/>
</dbReference>
<accession>A0A7Y0ELV7</accession>
<dbReference type="RefSeq" id="WP_169300095.1">
    <property type="nucleotide sequence ID" value="NZ_JABBNI010000065.1"/>
</dbReference>